<keyword evidence="1" id="KW-0732">Signal</keyword>
<accession>A0A1G1VFP1</accession>
<evidence type="ECO:0000313" key="3">
    <source>
        <dbReference type="Proteomes" id="UP000178659"/>
    </source>
</evidence>
<reference evidence="2 3" key="1">
    <citation type="journal article" date="2016" name="Nat. Commun.">
        <title>Thousands of microbial genomes shed light on interconnected biogeochemical processes in an aquifer system.</title>
        <authorList>
            <person name="Anantharaman K."/>
            <person name="Brown C.T."/>
            <person name="Hug L.A."/>
            <person name="Sharon I."/>
            <person name="Castelle C.J."/>
            <person name="Probst A.J."/>
            <person name="Thomas B.C."/>
            <person name="Singh A."/>
            <person name="Wilkins M.J."/>
            <person name="Karaoz U."/>
            <person name="Brodie E.L."/>
            <person name="Williams K.H."/>
            <person name="Hubbard S.S."/>
            <person name="Banfield J.F."/>
        </authorList>
    </citation>
    <scope>NUCLEOTIDE SEQUENCE [LARGE SCALE GENOMIC DNA]</scope>
</reference>
<dbReference type="EMBL" id="MHCC01000002">
    <property type="protein sequence ID" value="OGY14147.1"/>
    <property type="molecule type" value="Genomic_DNA"/>
</dbReference>
<gene>
    <name evidence="2" type="ORF">A3A77_04780</name>
</gene>
<sequence length="138" mass="14940">MIKTARKIVIGSIAVSMMLGVAALPVFAQETAPNLGQTVKVCNKTANGLLKPIWQDVKDGKIIKQEKRSQFKDIQKQRVACIKDVQAVAKADRKQALAQKLATFKANREAKIAAVKARKAALNTQSGEQTTQTQPAGQ</sequence>
<name>A0A1G1VFP1_9BACT</name>
<dbReference type="AlphaFoldDB" id="A0A1G1VFP1"/>
<dbReference type="Proteomes" id="UP000178659">
    <property type="component" value="Unassembled WGS sequence"/>
</dbReference>
<proteinExistence type="predicted"/>
<evidence type="ECO:0000313" key="2">
    <source>
        <dbReference type="EMBL" id="OGY14147.1"/>
    </source>
</evidence>
<feature type="chain" id="PRO_5009580999" evidence="1">
    <location>
        <begin position="29"/>
        <end position="138"/>
    </location>
</feature>
<comment type="caution">
    <text evidence="2">The sequence shown here is derived from an EMBL/GenBank/DDBJ whole genome shotgun (WGS) entry which is preliminary data.</text>
</comment>
<evidence type="ECO:0000256" key="1">
    <source>
        <dbReference type="SAM" id="SignalP"/>
    </source>
</evidence>
<feature type="signal peptide" evidence="1">
    <location>
        <begin position="1"/>
        <end position="28"/>
    </location>
</feature>
<organism evidence="2 3">
    <name type="scientific">Candidatus Blackburnbacteria bacterium RIFCSPLOWO2_01_FULL_40_20</name>
    <dbReference type="NCBI Taxonomy" id="1797519"/>
    <lineage>
        <taxon>Bacteria</taxon>
        <taxon>Candidatus Blackburniibacteriota</taxon>
    </lineage>
</organism>
<protein>
    <submittedName>
        <fullName evidence="2">Uncharacterized protein</fullName>
    </submittedName>
</protein>